<evidence type="ECO:0000313" key="8">
    <source>
        <dbReference type="EMBL" id="KAK5116498.1"/>
    </source>
</evidence>
<protein>
    <recommendedName>
        <fullName evidence="10">Tubulin nucleotide-binding domain-like protein</fullName>
    </recommendedName>
</protein>
<dbReference type="Pfam" id="PF14881">
    <property type="entry name" value="Tubulin_3"/>
    <property type="match status" value="1"/>
</dbReference>
<proteinExistence type="inferred from homology"/>
<comment type="caution">
    <text evidence="8">The sequence shown here is derived from an EMBL/GenBank/DDBJ whole genome shotgun (WGS) entry which is preliminary data.</text>
</comment>
<evidence type="ECO:0000259" key="6">
    <source>
        <dbReference type="Pfam" id="PF10644"/>
    </source>
</evidence>
<accession>A0AAN7YJ23</accession>
<comment type="subcellular location">
    <subcellularLocation>
        <location evidence="2">Mitochondrion</location>
    </subcellularLocation>
</comment>
<name>A0AAN7YJ23_9PEZI</name>
<dbReference type="InterPro" id="IPR049942">
    <property type="entry name" value="DML1/Misato"/>
</dbReference>
<feature type="domain" description="DML1/Misato tubulin" evidence="7">
    <location>
        <begin position="119"/>
        <end position="303"/>
    </location>
</feature>
<evidence type="ECO:0000256" key="3">
    <source>
        <dbReference type="ARBA" id="ARBA00008507"/>
    </source>
</evidence>
<dbReference type="Pfam" id="PF10644">
    <property type="entry name" value="Misat_Tub_SegII"/>
    <property type="match status" value="1"/>
</dbReference>
<dbReference type="GO" id="GO:0007005">
    <property type="term" value="P:mitochondrion organization"/>
    <property type="evidence" value="ECO:0007669"/>
    <property type="project" value="InterPro"/>
</dbReference>
<evidence type="ECO:0000256" key="5">
    <source>
        <dbReference type="SAM" id="MobiDB-lite"/>
    </source>
</evidence>
<dbReference type="InterPro" id="IPR019605">
    <property type="entry name" value="Misato_II_tubulin-like"/>
</dbReference>
<keyword evidence="4" id="KW-0496">Mitochondrion</keyword>
<dbReference type="InterPro" id="IPR029209">
    <property type="entry name" value="DML1/Misato_tubulin"/>
</dbReference>
<dbReference type="GO" id="GO:0005739">
    <property type="term" value="C:mitochondrion"/>
    <property type="evidence" value="ECO:0007669"/>
    <property type="project" value="UniProtKB-SubCell"/>
</dbReference>
<comment type="function">
    <text evidence="1">Involved in the partitioning of the mitochondrial organelle and mitochondrial DNA (mtDNA) inheritance.</text>
</comment>
<sequence>MHEVITLQFGQQANYLGTHYWNTQESYFTYAGQEESLVNHDISFRAGIGANGDETYSPRALLYDLKGAFGTLRGENALYEVHGQDQARQDGWSGVTIPLQLPPIQPSRYQQALELGLQPPQLSTETVRFWSDYNHLYYHPRSIVQLNDYEVNSSLMPFERWDTGEELFASLDREHDLLDRDLRPFLEECDQVQGLQIFTGIDDAWGGFASKYLESVADEMGKGCRWVVGLQDARSAHRAVQSTRLASAAQTILALNTSASMHLPLSNAPGRLPSYANVDVNSRWHTAGLQAAVVESLTLPTRLRRSVEGGRATFDQLETTLNNEGNRRLAATSLSLSPPETKSNEAQVNGHYDNRVTNGLLQAEDEASDDEPENLDMEFCPSFTFSSGSSRPANPSRPHSFSRTNILRGHLPTDRDAEAELRARTGSGPRTSTYHTAVLFPQLPSYPPILNFHSSHKADSYAVRVTAETNTSVAERIRALEEHARRSVGIEEREAVCDGLASMAGEYDEGWSDGEDFGED</sequence>
<dbReference type="PANTHER" id="PTHR13391">
    <property type="entry name" value="MITOCHONDRIAL DISTRIBUTION REGULATOR MISATO"/>
    <property type="match status" value="1"/>
</dbReference>
<evidence type="ECO:0000259" key="7">
    <source>
        <dbReference type="Pfam" id="PF14881"/>
    </source>
</evidence>
<evidence type="ECO:0000256" key="2">
    <source>
        <dbReference type="ARBA" id="ARBA00004173"/>
    </source>
</evidence>
<feature type="compositionally biased region" description="Acidic residues" evidence="5">
    <location>
        <begin position="365"/>
        <end position="376"/>
    </location>
</feature>
<reference evidence="8" key="1">
    <citation type="submission" date="2023-08" db="EMBL/GenBank/DDBJ databases">
        <title>Black Yeasts Isolated from many extreme environments.</title>
        <authorList>
            <person name="Coleine C."/>
            <person name="Stajich J.E."/>
            <person name="Selbmann L."/>
        </authorList>
    </citation>
    <scope>NUCLEOTIDE SEQUENCE</scope>
    <source>
        <strain evidence="8">CCFEE 5401</strain>
    </source>
</reference>
<evidence type="ECO:0000256" key="4">
    <source>
        <dbReference type="ARBA" id="ARBA00023128"/>
    </source>
</evidence>
<dbReference type="InterPro" id="IPR036525">
    <property type="entry name" value="Tubulin/FtsZ_GTPase_sf"/>
</dbReference>
<feature type="region of interest" description="Disordered" evidence="5">
    <location>
        <begin position="365"/>
        <end position="415"/>
    </location>
</feature>
<evidence type="ECO:0008006" key="10">
    <source>
        <dbReference type="Google" id="ProtNLM"/>
    </source>
</evidence>
<dbReference type="SUPFAM" id="SSF52490">
    <property type="entry name" value="Tubulin nucleotide-binding domain-like"/>
    <property type="match status" value="1"/>
</dbReference>
<dbReference type="AlphaFoldDB" id="A0AAN7YJ23"/>
<feature type="domain" description="Misato Segment II tubulin-like" evidence="6">
    <location>
        <begin position="2"/>
        <end position="114"/>
    </location>
</feature>
<comment type="similarity">
    <text evidence="3">Belongs to the misato family.</text>
</comment>
<feature type="compositionally biased region" description="Polar residues" evidence="5">
    <location>
        <begin position="332"/>
        <end position="347"/>
    </location>
</feature>
<evidence type="ECO:0000256" key="1">
    <source>
        <dbReference type="ARBA" id="ARBA00003757"/>
    </source>
</evidence>
<dbReference type="EMBL" id="JAVRRL010000008">
    <property type="protein sequence ID" value="KAK5116498.1"/>
    <property type="molecule type" value="Genomic_DNA"/>
</dbReference>
<gene>
    <name evidence="8" type="ORF">LTR62_008047</name>
</gene>
<feature type="region of interest" description="Disordered" evidence="5">
    <location>
        <begin position="332"/>
        <end position="353"/>
    </location>
</feature>
<organism evidence="8 9">
    <name type="scientific">Meristemomyces frigidus</name>
    <dbReference type="NCBI Taxonomy" id="1508187"/>
    <lineage>
        <taxon>Eukaryota</taxon>
        <taxon>Fungi</taxon>
        <taxon>Dikarya</taxon>
        <taxon>Ascomycota</taxon>
        <taxon>Pezizomycotina</taxon>
        <taxon>Dothideomycetes</taxon>
        <taxon>Dothideomycetidae</taxon>
        <taxon>Mycosphaerellales</taxon>
        <taxon>Teratosphaeriaceae</taxon>
        <taxon>Meristemomyces</taxon>
    </lineage>
</organism>
<dbReference type="Gene3D" id="3.40.50.1440">
    <property type="entry name" value="Tubulin/FtsZ, GTPase domain"/>
    <property type="match status" value="1"/>
</dbReference>
<feature type="compositionally biased region" description="Polar residues" evidence="5">
    <location>
        <begin position="383"/>
        <end position="405"/>
    </location>
</feature>
<dbReference type="PANTHER" id="PTHR13391:SF0">
    <property type="entry name" value="PROTEIN MISATO HOMOLOG 1"/>
    <property type="match status" value="1"/>
</dbReference>
<evidence type="ECO:0000313" key="9">
    <source>
        <dbReference type="Proteomes" id="UP001310890"/>
    </source>
</evidence>
<dbReference type="Proteomes" id="UP001310890">
    <property type="component" value="Unassembled WGS sequence"/>
</dbReference>